<dbReference type="AlphaFoldDB" id="A0A5J5APP2"/>
<keyword evidence="2" id="KW-0328">Glycosyltransferase</keyword>
<name>A0A5J5APP2_9ASTE</name>
<dbReference type="Gene3D" id="3.40.50.2000">
    <property type="entry name" value="Glycogen Phosphorylase B"/>
    <property type="match status" value="2"/>
</dbReference>
<dbReference type="InterPro" id="IPR002213">
    <property type="entry name" value="UDP_glucos_trans"/>
</dbReference>
<dbReference type="GO" id="GO:0016138">
    <property type="term" value="P:glycoside biosynthetic process"/>
    <property type="evidence" value="ECO:0007669"/>
    <property type="project" value="UniProtKB-ARBA"/>
</dbReference>
<keyword evidence="3" id="KW-0808">Transferase</keyword>
<dbReference type="SUPFAM" id="SSF53756">
    <property type="entry name" value="UDP-Glycosyltransferase/glycogen phosphorylase"/>
    <property type="match status" value="1"/>
</dbReference>
<gene>
    <name evidence="5" type="ORF">F0562_006700</name>
</gene>
<evidence type="ECO:0000256" key="2">
    <source>
        <dbReference type="ARBA" id="ARBA00022676"/>
    </source>
</evidence>
<dbReference type="PANTHER" id="PTHR11926">
    <property type="entry name" value="GLUCOSYL/GLUCURONOSYL TRANSFERASES"/>
    <property type="match status" value="1"/>
</dbReference>
<proteinExistence type="inferred from homology"/>
<protein>
    <recommendedName>
        <fullName evidence="4">Glycosyltransferase N-terminal domain-containing protein</fullName>
    </recommendedName>
</protein>
<accession>A0A5J5APP2</accession>
<evidence type="ECO:0000259" key="4">
    <source>
        <dbReference type="Pfam" id="PF26168"/>
    </source>
</evidence>
<evidence type="ECO:0000313" key="6">
    <source>
        <dbReference type="Proteomes" id="UP000325577"/>
    </source>
</evidence>
<dbReference type="Pfam" id="PF00201">
    <property type="entry name" value="UDPGT"/>
    <property type="match status" value="1"/>
</dbReference>
<dbReference type="Proteomes" id="UP000325577">
    <property type="component" value="Linkage Group LG2"/>
</dbReference>
<evidence type="ECO:0000313" key="5">
    <source>
        <dbReference type="EMBL" id="KAA8532158.1"/>
    </source>
</evidence>
<dbReference type="PANTHER" id="PTHR11926:SF1560">
    <property type="entry name" value="UDP-GLYCOSYLTRANSFERASE 74E1-RELATED"/>
    <property type="match status" value="1"/>
</dbReference>
<organism evidence="5 6">
    <name type="scientific">Nyssa sinensis</name>
    <dbReference type="NCBI Taxonomy" id="561372"/>
    <lineage>
        <taxon>Eukaryota</taxon>
        <taxon>Viridiplantae</taxon>
        <taxon>Streptophyta</taxon>
        <taxon>Embryophyta</taxon>
        <taxon>Tracheophyta</taxon>
        <taxon>Spermatophyta</taxon>
        <taxon>Magnoliopsida</taxon>
        <taxon>eudicotyledons</taxon>
        <taxon>Gunneridae</taxon>
        <taxon>Pentapetalae</taxon>
        <taxon>asterids</taxon>
        <taxon>Cornales</taxon>
        <taxon>Nyssaceae</taxon>
        <taxon>Nyssa</taxon>
    </lineage>
</organism>
<reference evidence="5 6" key="1">
    <citation type="submission" date="2019-09" db="EMBL/GenBank/DDBJ databases">
        <title>A chromosome-level genome assembly of the Chinese tupelo Nyssa sinensis.</title>
        <authorList>
            <person name="Yang X."/>
            <person name="Kang M."/>
            <person name="Yang Y."/>
            <person name="Xiong H."/>
            <person name="Wang M."/>
            <person name="Zhang Z."/>
            <person name="Wang Z."/>
            <person name="Wu H."/>
            <person name="Ma T."/>
            <person name="Liu J."/>
            <person name="Xi Z."/>
        </authorList>
    </citation>
    <scope>NUCLEOTIDE SEQUENCE [LARGE SCALE GENOMIC DNA]</scope>
    <source>
        <strain evidence="5">J267</strain>
        <tissue evidence="5">Leaf</tissue>
    </source>
</reference>
<dbReference type="EMBL" id="CM018043">
    <property type="protein sequence ID" value="KAA8532158.1"/>
    <property type="molecule type" value="Genomic_DNA"/>
</dbReference>
<feature type="domain" description="Glycosyltransferase N-terminal" evidence="4">
    <location>
        <begin position="6"/>
        <end position="50"/>
    </location>
</feature>
<evidence type="ECO:0000256" key="1">
    <source>
        <dbReference type="ARBA" id="ARBA00009995"/>
    </source>
</evidence>
<sequence>MGSRTHVMVIPFPIQGHINPMLQFAKRLASKGISVTLVTTTSASKSMQVQASSVRIEVISDGFNEGDKADYSDAYFEHFKAAVSQSLGELIEKQNSSACPPKVLVYDSAMPWALDVARRLGLYGASFFTQTCSVSSIYYHVHHGSLKTPTVDSMVSLPSMPLLSTNDLPSFVYEMGSYPALFNIVLMQFSNFEKADWIFFNTFDKLEEKVVNWMASQWPIKIIGPTIPSMYLDKRLKDDKDYSLSLFKPDAAACMNWLNNKQIGSVVYVSFGSLANLGEEQMEELAYGLMRSNNYFLWVVRASEESKLPSNLKAETSEKGLVVNWCPQLEVLSHQAVGCFMTHCGWNSTLEALSLGVPMVAIPQWDGSNNKCKVCCGCVASWGSSEGE</sequence>
<dbReference type="CDD" id="cd03784">
    <property type="entry name" value="GT1_Gtf-like"/>
    <property type="match status" value="1"/>
</dbReference>
<evidence type="ECO:0000256" key="3">
    <source>
        <dbReference type="ARBA" id="ARBA00022679"/>
    </source>
</evidence>
<dbReference type="InterPro" id="IPR058980">
    <property type="entry name" value="Glyco_transf_N"/>
</dbReference>
<dbReference type="GO" id="GO:0080044">
    <property type="term" value="F:quercetin 7-O-glucosyltransferase activity"/>
    <property type="evidence" value="ECO:0007669"/>
    <property type="project" value="TreeGrafter"/>
</dbReference>
<dbReference type="Pfam" id="PF26168">
    <property type="entry name" value="Glyco_transf_N"/>
    <property type="match status" value="1"/>
</dbReference>
<dbReference type="FunFam" id="3.40.50.2000:FF:000060">
    <property type="entry name" value="Glycosyltransferase"/>
    <property type="match status" value="1"/>
</dbReference>
<dbReference type="FunFam" id="3.40.50.2000:FF:000057">
    <property type="entry name" value="Glycosyltransferase"/>
    <property type="match status" value="1"/>
</dbReference>
<comment type="similarity">
    <text evidence="1">Belongs to the UDP-glycosyltransferase family.</text>
</comment>
<dbReference type="GO" id="GO:0080043">
    <property type="term" value="F:quercetin 3-O-glucosyltransferase activity"/>
    <property type="evidence" value="ECO:0007669"/>
    <property type="project" value="TreeGrafter"/>
</dbReference>
<keyword evidence="6" id="KW-1185">Reference proteome</keyword>
<dbReference type="OrthoDB" id="5835829at2759"/>